<reference evidence="1 2" key="1">
    <citation type="journal article" date="2016" name="Sci. Rep.">
        <title>The Dendrobium catenatum Lindl. genome sequence provides insights into polysaccharide synthase, floral development and adaptive evolution.</title>
        <authorList>
            <person name="Zhang G.Q."/>
            <person name="Xu Q."/>
            <person name="Bian C."/>
            <person name="Tsai W.C."/>
            <person name="Yeh C.M."/>
            <person name="Liu K.W."/>
            <person name="Yoshida K."/>
            <person name="Zhang L.S."/>
            <person name="Chang S.B."/>
            <person name="Chen F."/>
            <person name="Shi Y."/>
            <person name="Su Y.Y."/>
            <person name="Zhang Y.Q."/>
            <person name="Chen L.J."/>
            <person name="Yin Y."/>
            <person name="Lin M."/>
            <person name="Huang H."/>
            <person name="Deng H."/>
            <person name="Wang Z.W."/>
            <person name="Zhu S.L."/>
            <person name="Zhao X."/>
            <person name="Deng C."/>
            <person name="Niu S.C."/>
            <person name="Huang J."/>
            <person name="Wang M."/>
            <person name="Liu G.H."/>
            <person name="Yang H.J."/>
            <person name="Xiao X.J."/>
            <person name="Hsiao Y.Y."/>
            <person name="Wu W.L."/>
            <person name="Chen Y.Y."/>
            <person name="Mitsuda N."/>
            <person name="Ohme-Takagi M."/>
            <person name="Luo Y.B."/>
            <person name="Van de Peer Y."/>
            <person name="Liu Z.J."/>
        </authorList>
    </citation>
    <scope>NUCLEOTIDE SEQUENCE [LARGE SCALE GENOMIC DNA]</scope>
    <source>
        <tissue evidence="1">The whole plant</tissue>
    </source>
</reference>
<dbReference type="AlphaFoldDB" id="A0A2I0XD05"/>
<gene>
    <name evidence="1" type="ORF">MA16_Dca010499</name>
</gene>
<dbReference type="Proteomes" id="UP000233837">
    <property type="component" value="Unassembled WGS sequence"/>
</dbReference>
<keyword evidence="2" id="KW-1185">Reference proteome</keyword>
<reference evidence="1 2" key="2">
    <citation type="journal article" date="2017" name="Nature">
        <title>The Apostasia genome and the evolution of orchids.</title>
        <authorList>
            <person name="Zhang G.Q."/>
            <person name="Liu K.W."/>
            <person name="Li Z."/>
            <person name="Lohaus R."/>
            <person name="Hsiao Y.Y."/>
            <person name="Niu S.C."/>
            <person name="Wang J.Y."/>
            <person name="Lin Y.C."/>
            <person name="Xu Q."/>
            <person name="Chen L.J."/>
            <person name="Yoshida K."/>
            <person name="Fujiwara S."/>
            <person name="Wang Z.W."/>
            <person name="Zhang Y.Q."/>
            <person name="Mitsuda N."/>
            <person name="Wang M."/>
            <person name="Liu G.H."/>
            <person name="Pecoraro L."/>
            <person name="Huang H.X."/>
            <person name="Xiao X.J."/>
            <person name="Lin M."/>
            <person name="Wu X.Y."/>
            <person name="Wu W.L."/>
            <person name="Chen Y.Y."/>
            <person name="Chang S.B."/>
            <person name="Sakamoto S."/>
            <person name="Ohme-Takagi M."/>
            <person name="Yagi M."/>
            <person name="Zeng S.J."/>
            <person name="Shen C.Y."/>
            <person name="Yeh C.M."/>
            <person name="Luo Y.B."/>
            <person name="Tsai W.C."/>
            <person name="Van de Peer Y."/>
            <person name="Liu Z.J."/>
        </authorList>
    </citation>
    <scope>NUCLEOTIDE SEQUENCE [LARGE SCALE GENOMIC DNA]</scope>
    <source>
        <tissue evidence="1">The whole plant</tissue>
    </source>
</reference>
<organism evidence="1 2">
    <name type="scientific">Dendrobium catenatum</name>
    <dbReference type="NCBI Taxonomy" id="906689"/>
    <lineage>
        <taxon>Eukaryota</taxon>
        <taxon>Viridiplantae</taxon>
        <taxon>Streptophyta</taxon>
        <taxon>Embryophyta</taxon>
        <taxon>Tracheophyta</taxon>
        <taxon>Spermatophyta</taxon>
        <taxon>Magnoliopsida</taxon>
        <taxon>Liliopsida</taxon>
        <taxon>Asparagales</taxon>
        <taxon>Orchidaceae</taxon>
        <taxon>Epidendroideae</taxon>
        <taxon>Malaxideae</taxon>
        <taxon>Dendrobiinae</taxon>
        <taxon>Dendrobium</taxon>
    </lineage>
</organism>
<accession>A0A2I0XD05</accession>
<name>A0A2I0XD05_9ASPA</name>
<dbReference type="EMBL" id="KZ501967">
    <property type="protein sequence ID" value="PKU85785.1"/>
    <property type="molecule type" value="Genomic_DNA"/>
</dbReference>
<proteinExistence type="predicted"/>
<protein>
    <submittedName>
        <fullName evidence="1">Uncharacterized protein</fullName>
    </submittedName>
</protein>
<sequence>MQGEREYRRVIFQFSSAKRWSVLRFQRNSSADRRSSSFSGERRWSSDTIKSAFSGSLAQFTSSVAFYLPLKPMPATISSPRSSPGPFSTPITLLARVGCQRFSHASLLPPVLSVLPRTFSVFFPIIRVSRFALLCCGLRA</sequence>
<evidence type="ECO:0000313" key="1">
    <source>
        <dbReference type="EMBL" id="PKU85785.1"/>
    </source>
</evidence>
<evidence type="ECO:0000313" key="2">
    <source>
        <dbReference type="Proteomes" id="UP000233837"/>
    </source>
</evidence>